<dbReference type="Proteomes" id="UP000016658">
    <property type="component" value="Unassembled WGS sequence"/>
</dbReference>
<dbReference type="AlphaFoldDB" id="U2QW63"/>
<sequence>MEGGFGMAKTWAYARASTKSQNLDRQIIQLKNFVDDSFIMCDKASGKNFDRPNWDLLNRVLDQGDTLIVCSLDRLGRNHKQMRDIWKDLFNRKVNIKILDCDLLSTNYEEYENDSTKLLLINVAFEVFFYLAENERTNIKQRQAEGIQVARTMGKHLGRPPATFPPNWKEVYVKWNRKEISQNKACLELGISKNTFKKLKSQYIK</sequence>
<protein>
    <submittedName>
        <fullName evidence="7">Resolvase protein</fullName>
    </submittedName>
</protein>
<dbReference type="CDD" id="cd03768">
    <property type="entry name" value="SR_ResInv"/>
    <property type="match status" value="1"/>
</dbReference>
<feature type="active site" description="O-(5'-phospho-DNA)-serine intermediate" evidence="4 5">
    <location>
        <position position="17"/>
    </location>
</feature>
<evidence type="ECO:0000259" key="6">
    <source>
        <dbReference type="PROSITE" id="PS51736"/>
    </source>
</evidence>
<dbReference type="SUPFAM" id="SSF53041">
    <property type="entry name" value="Resolvase-like"/>
    <property type="match status" value="1"/>
</dbReference>
<dbReference type="InterPro" id="IPR050639">
    <property type="entry name" value="SSR_resolvase"/>
</dbReference>
<dbReference type="PROSITE" id="PS51736">
    <property type="entry name" value="RECOMBINASES_3"/>
    <property type="match status" value="1"/>
</dbReference>
<proteinExistence type="predicted"/>
<dbReference type="GO" id="GO:0015074">
    <property type="term" value="P:DNA integration"/>
    <property type="evidence" value="ECO:0007669"/>
    <property type="project" value="UniProtKB-KW"/>
</dbReference>
<accession>U2QW63</accession>
<dbReference type="PROSITE" id="PS00398">
    <property type="entry name" value="RECOMBINASES_2"/>
    <property type="match status" value="1"/>
</dbReference>
<dbReference type="Pfam" id="PF00239">
    <property type="entry name" value="Resolvase"/>
    <property type="match status" value="1"/>
</dbReference>
<comment type="caution">
    <text evidence="7">The sequence shown here is derived from an EMBL/GenBank/DDBJ whole genome shotgun (WGS) entry which is preliminary data.</text>
</comment>
<dbReference type="PANTHER" id="PTHR30461">
    <property type="entry name" value="DNA-INVERTASE FROM LAMBDOID PROPHAGE"/>
    <property type="match status" value="1"/>
</dbReference>
<evidence type="ECO:0000313" key="8">
    <source>
        <dbReference type="Proteomes" id="UP000016658"/>
    </source>
</evidence>
<keyword evidence="3" id="KW-0233">DNA recombination</keyword>
<evidence type="ECO:0000313" key="7">
    <source>
        <dbReference type="EMBL" id="ERK45528.1"/>
    </source>
</evidence>
<organism evidence="7 8">
    <name type="scientific">Faecalitalea cylindroides ATCC 27803</name>
    <dbReference type="NCBI Taxonomy" id="649755"/>
    <lineage>
        <taxon>Bacteria</taxon>
        <taxon>Bacillati</taxon>
        <taxon>Bacillota</taxon>
        <taxon>Erysipelotrichia</taxon>
        <taxon>Erysipelotrichales</taxon>
        <taxon>Erysipelotrichaceae</taxon>
        <taxon>Faecalitalea</taxon>
    </lineage>
</organism>
<evidence type="ECO:0000256" key="4">
    <source>
        <dbReference type="PIRSR" id="PIRSR606118-50"/>
    </source>
</evidence>
<evidence type="ECO:0000256" key="5">
    <source>
        <dbReference type="PROSITE-ProRule" id="PRU10137"/>
    </source>
</evidence>
<keyword evidence="2" id="KW-0238">DNA-binding</keyword>
<dbReference type="GO" id="GO:0000150">
    <property type="term" value="F:DNA strand exchange activity"/>
    <property type="evidence" value="ECO:0007669"/>
    <property type="project" value="InterPro"/>
</dbReference>
<dbReference type="GO" id="GO:0003677">
    <property type="term" value="F:DNA binding"/>
    <property type="evidence" value="ECO:0007669"/>
    <property type="project" value="UniProtKB-KW"/>
</dbReference>
<keyword evidence="1" id="KW-0229">DNA integration</keyword>
<dbReference type="EMBL" id="AWVI01000041">
    <property type="protein sequence ID" value="ERK45528.1"/>
    <property type="molecule type" value="Genomic_DNA"/>
</dbReference>
<reference evidence="7 8" key="1">
    <citation type="submission" date="2013-06" db="EMBL/GenBank/DDBJ databases">
        <authorList>
            <person name="Weinstock G."/>
            <person name="Sodergren E."/>
            <person name="Lobos E.A."/>
            <person name="Fulton L."/>
            <person name="Fulton R."/>
            <person name="Courtney L."/>
            <person name="Fronick C."/>
            <person name="O'Laughlin M."/>
            <person name="Godfrey J."/>
            <person name="Wilson R.M."/>
            <person name="Miner T."/>
            <person name="Farmer C."/>
            <person name="Delehaunty K."/>
            <person name="Cordes M."/>
            <person name="Minx P."/>
            <person name="Tomlinson C."/>
            <person name="Chen J."/>
            <person name="Wollam A."/>
            <person name="Pepin K.H."/>
            <person name="Bhonagiri V."/>
            <person name="Zhang X."/>
            <person name="Warren W."/>
            <person name="Mitreva M."/>
            <person name="Mardis E.R."/>
            <person name="Wilson R.K."/>
        </authorList>
    </citation>
    <scope>NUCLEOTIDE SEQUENCE [LARGE SCALE GENOMIC DNA]</scope>
    <source>
        <strain evidence="7 8">ATCC 27803</strain>
    </source>
</reference>
<feature type="domain" description="Resolvase/invertase-type recombinase catalytic" evidence="6">
    <location>
        <begin position="9"/>
        <end position="154"/>
    </location>
</feature>
<dbReference type="PROSITE" id="PS00397">
    <property type="entry name" value="RECOMBINASES_1"/>
    <property type="match status" value="1"/>
</dbReference>
<evidence type="ECO:0000256" key="3">
    <source>
        <dbReference type="ARBA" id="ARBA00023172"/>
    </source>
</evidence>
<dbReference type="PANTHER" id="PTHR30461:SF2">
    <property type="entry name" value="SERINE RECOMBINASE PINE-RELATED"/>
    <property type="match status" value="1"/>
</dbReference>
<dbReference type="Gene3D" id="3.40.50.1390">
    <property type="entry name" value="Resolvase, N-terminal catalytic domain"/>
    <property type="match status" value="1"/>
</dbReference>
<evidence type="ECO:0000256" key="2">
    <source>
        <dbReference type="ARBA" id="ARBA00023125"/>
    </source>
</evidence>
<dbReference type="SMART" id="SM00857">
    <property type="entry name" value="Resolvase"/>
    <property type="match status" value="1"/>
</dbReference>
<evidence type="ECO:0000256" key="1">
    <source>
        <dbReference type="ARBA" id="ARBA00022908"/>
    </source>
</evidence>
<dbReference type="InterPro" id="IPR006118">
    <property type="entry name" value="Recombinase_CS"/>
</dbReference>
<dbReference type="InterPro" id="IPR036162">
    <property type="entry name" value="Resolvase-like_N_sf"/>
</dbReference>
<dbReference type="HOGENOM" id="CLU_010686_5_1_9"/>
<gene>
    <name evidence="7" type="ORF">HMPREF0367_01023</name>
</gene>
<dbReference type="InterPro" id="IPR006119">
    <property type="entry name" value="Resolv_N"/>
</dbReference>
<name>U2QW63_9FIRM</name>